<feature type="transmembrane region" description="Helical" evidence="1">
    <location>
        <begin position="184"/>
        <end position="202"/>
    </location>
</feature>
<organism evidence="3 4">
    <name type="scientific">Gigaspora margarita</name>
    <dbReference type="NCBI Taxonomy" id="4874"/>
    <lineage>
        <taxon>Eukaryota</taxon>
        <taxon>Fungi</taxon>
        <taxon>Fungi incertae sedis</taxon>
        <taxon>Mucoromycota</taxon>
        <taxon>Glomeromycotina</taxon>
        <taxon>Glomeromycetes</taxon>
        <taxon>Diversisporales</taxon>
        <taxon>Gigasporaceae</taxon>
        <taxon>Gigaspora</taxon>
    </lineage>
</organism>
<feature type="transmembrane region" description="Helical" evidence="1">
    <location>
        <begin position="288"/>
        <end position="307"/>
    </location>
</feature>
<keyword evidence="4" id="KW-1185">Reference proteome</keyword>
<feature type="domain" description="RGS" evidence="2">
    <location>
        <begin position="479"/>
        <end position="539"/>
    </location>
</feature>
<evidence type="ECO:0000313" key="3">
    <source>
        <dbReference type="EMBL" id="KAF0556877.1"/>
    </source>
</evidence>
<feature type="transmembrane region" description="Helical" evidence="1">
    <location>
        <begin position="222"/>
        <end position="244"/>
    </location>
</feature>
<sequence length="553" mass="64270">MIINMNTYMIPNYSQQVSAGGSPVRKGIYSTLGILSFIYLTVTIILFYKRRQRIADIRYRPLRLTIFNSIAIIMLCVMFCFRSGFYPMEYPCFLIHWPSYIGFFLVCASITCRAIVFIWVARYHMAKLRISLMPESNTIPISPMTPFTPVHDRMGNTGNPAARLLRQLKKWKKNATDIWMTQRILYPTIAIAFLLAFIFQITSPDLSLIPMRTECPIGSEHIPVFIILSLFLFIICPILIYLLYNIRDAYGLRNELMVTLIVGSFSFIMFFIWEYSASGLRLYFGSFMFPWVTLILSHTLSITIPVWKSYKYSFDISKLASFHDKRISRSKKYEQFEKVLADPDLFKLYKGNINFLIIIIKRSLLTTNFFFFIACAVACFCTELILFLEEYQFLKMLVAKCCTPTKKSLFPPPPTPKLHVSDDIHITFNEENLFIKESSILPPLSPASYISTPCTKSIVETVSAASWIPFPYELRTDYRMFYDSYLDLNSDLAINFSGSIVNTVKNLIANDQFELSMYENAREETLTLLYVNTFEKFLRMFESEIRSKKIFDN</sequence>
<protein>
    <submittedName>
        <fullName evidence="3">Regulator of G protein signaling superfamily</fullName>
    </submittedName>
</protein>
<reference evidence="3 4" key="1">
    <citation type="journal article" date="2019" name="Environ. Microbiol.">
        <title>At the nexus of three kingdoms: the genome of the mycorrhizal fungus Gigaspora margarita provides insights into plant, endobacterial and fungal interactions.</title>
        <authorList>
            <person name="Venice F."/>
            <person name="Ghignone S."/>
            <person name="Salvioli di Fossalunga A."/>
            <person name="Amselem J."/>
            <person name="Novero M."/>
            <person name="Xianan X."/>
            <person name="Sedzielewska Toro K."/>
            <person name="Morin E."/>
            <person name="Lipzen A."/>
            <person name="Grigoriev I.V."/>
            <person name="Henrissat B."/>
            <person name="Martin F.M."/>
            <person name="Bonfante P."/>
        </authorList>
    </citation>
    <scope>NUCLEOTIDE SEQUENCE [LARGE SCALE GENOMIC DNA]</scope>
    <source>
        <strain evidence="3 4">BEG34</strain>
    </source>
</reference>
<dbReference type="Proteomes" id="UP000439903">
    <property type="component" value="Unassembled WGS sequence"/>
</dbReference>
<dbReference type="InterPro" id="IPR016137">
    <property type="entry name" value="RGS"/>
</dbReference>
<dbReference type="OrthoDB" id="196547at2759"/>
<feature type="transmembrane region" description="Helical" evidence="1">
    <location>
        <begin position="100"/>
        <end position="121"/>
    </location>
</feature>
<dbReference type="PROSITE" id="PS50132">
    <property type="entry name" value="RGS"/>
    <property type="match status" value="1"/>
</dbReference>
<feature type="transmembrane region" description="Helical" evidence="1">
    <location>
        <begin position="28"/>
        <end position="48"/>
    </location>
</feature>
<name>A0A8H4EUM7_GIGMA</name>
<evidence type="ECO:0000256" key="1">
    <source>
        <dbReference type="SAM" id="Phobius"/>
    </source>
</evidence>
<keyword evidence="1" id="KW-0472">Membrane</keyword>
<keyword evidence="1" id="KW-0812">Transmembrane</keyword>
<dbReference type="EMBL" id="WTPW01000031">
    <property type="protein sequence ID" value="KAF0556877.1"/>
    <property type="molecule type" value="Genomic_DNA"/>
</dbReference>
<feature type="transmembrane region" description="Helical" evidence="1">
    <location>
        <begin position="256"/>
        <end position="276"/>
    </location>
</feature>
<evidence type="ECO:0000313" key="4">
    <source>
        <dbReference type="Proteomes" id="UP000439903"/>
    </source>
</evidence>
<feature type="transmembrane region" description="Helical" evidence="1">
    <location>
        <begin position="369"/>
        <end position="388"/>
    </location>
</feature>
<gene>
    <name evidence="3" type="ORF">F8M41_014607</name>
</gene>
<dbReference type="InterPro" id="IPR044926">
    <property type="entry name" value="RGS_subdomain_2"/>
</dbReference>
<keyword evidence="1" id="KW-1133">Transmembrane helix</keyword>
<dbReference type="InterPro" id="IPR036305">
    <property type="entry name" value="RGS_sf"/>
</dbReference>
<dbReference type="SUPFAM" id="SSF48097">
    <property type="entry name" value="Regulator of G-protein signaling, RGS"/>
    <property type="match status" value="1"/>
</dbReference>
<accession>A0A8H4EUM7</accession>
<feature type="transmembrane region" description="Helical" evidence="1">
    <location>
        <begin position="69"/>
        <end position="88"/>
    </location>
</feature>
<proteinExistence type="predicted"/>
<dbReference type="Gene3D" id="1.10.167.10">
    <property type="entry name" value="Regulator of G-protein Signalling 4, domain 2"/>
    <property type="match status" value="1"/>
</dbReference>
<comment type="caution">
    <text evidence="3">The sequence shown here is derived from an EMBL/GenBank/DDBJ whole genome shotgun (WGS) entry which is preliminary data.</text>
</comment>
<evidence type="ECO:0000259" key="2">
    <source>
        <dbReference type="PROSITE" id="PS50132"/>
    </source>
</evidence>
<dbReference type="AlphaFoldDB" id="A0A8H4EUM7"/>